<dbReference type="Proteomes" id="UP000439903">
    <property type="component" value="Unassembled WGS sequence"/>
</dbReference>
<dbReference type="EMBL" id="WTPW01000189">
    <property type="protein sequence ID" value="KAF0537627.1"/>
    <property type="molecule type" value="Genomic_DNA"/>
</dbReference>
<dbReference type="AlphaFoldDB" id="A0A8H4AVX1"/>
<reference evidence="2 3" key="1">
    <citation type="journal article" date="2019" name="Environ. Microbiol.">
        <title>At the nexus of three kingdoms: the genome of the mycorrhizal fungus Gigaspora margarita provides insights into plant, endobacterial and fungal interactions.</title>
        <authorList>
            <person name="Venice F."/>
            <person name="Ghignone S."/>
            <person name="Salvioli di Fossalunga A."/>
            <person name="Amselem J."/>
            <person name="Novero M."/>
            <person name="Xianan X."/>
            <person name="Sedzielewska Toro K."/>
            <person name="Morin E."/>
            <person name="Lipzen A."/>
            <person name="Grigoriev I.V."/>
            <person name="Henrissat B."/>
            <person name="Martin F.M."/>
            <person name="Bonfante P."/>
        </authorList>
    </citation>
    <scope>NUCLEOTIDE SEQUENCE [LARGE SCALE GENOMIC DNA]</scope>
    <source>
        <strain evidence="2 3">BEG34</strain>
    </source>
</reference>
<feature type="compositionally biased region" description="Basic and acidic residues" evidence="1">
    <location>
        <begin position="1"/>
        <end position="16"/>
    </location>
</feature>
<proteinExistence type="predicted"/>
<comment type="caution">
    <text evidence="2">The sequence shown here is derived from an EMBL/GenBank/DDBJ whole genome shotgun (WGS) entry which is preliminary data.</text>
</comment>
<gene>
    <name evidence="2" type="ORF">F8M41_008391</name>
</gene>
<keyword evidence="3" id="KW-1185">Reference proteome</keyword>
<evidence type="ECO:0000313" key="2">
    <source>
        <dbReference type="EMBL" id="KAF0537627.1"/>
    </source>
</evidence>
<protein>
    <submittedName>
        <fullName evidence="2">Uncharacterized protein</fullName>
    </submittedName>
</protein>
<evidence type="ECO:0000256" key="1">
    <source>
        <dbReference type="SAM" id="MobiDB-lite"/>
    </source>
</evidence>
<sequence length="71" mass="8087">MMRRCESTTTQRDRSASPDCRVSSNRRLSTNNDENNESENRPEGSLLHNTAPERRPKGHCFAMIVILVCPI</sequence>
<name>A0A8H4AVX1_GIGMA</name>
<organism evidence="2 3">
    <name type="scientific">Gigaspora margarita</name>
    <dbReference type="NCBI Taxonomy" id="4874"/>
    <lineage>
        <taxon>Eukaryota</taxon>
        <taxon>Fungi</taxon>
        <taxon>Fungi incertae sedis</taxon>
        <taxon>Mucoromycota</taxon>
        <taxon>Glomeromycotina</taxon>
        <taxon>Glomeromycetes</taxon>
        <taxon>Diversisporales</taxon>
        <taxon>Gigasporaceae</taxon>
        <taxon>Gigaspora</taxon>
    </lineage>
</organism>
<accession>A0A8H4AVX1</accession>
<feature type="region of interest" description="Disordered" evidence="1">
    <location>
        <begin position="1"/>
        <end position="54"/>
    </location>
</feature>
<evidence type="ECO:0000313" key="3">
    <source>
        <dbReference type="Proteomes" id="UP000439903"/>
    </source>
</evidence>